<dbReference type="InParanoid" id="E3KSG4"/>
<dbReference type="RefSeq" id="XP_003331669.1">
    <property type="nucleotide sequence ID" value="XM_003331621.1"/>
</dbReference>
<protein>
    <submittedName>
        <fullName evidence="1">Uncharacterized protein</fullName>
    </submittedName>
</protein>
<name>E3KSG4_PUCGT</name>
<proteinExistence type="predicted"/>
<reference key="1">
    <citation type="submission" date="2007-01" db="EMBL/GenBank/DDBJ databases">
        <title>The Genome Sequence of Puccinia graminis f. sp. tritici Strain CRL 75-36-700-3.</title>
        <authorList>
            <consortium name="The Broad Institute Genome Sequencing Platform"/>
            <person name="Birren B."/>
            <person name="Lander E."/>
            <person name="Galagan J."/>
            <person name="Nusbaum C."/>
            <person name="Devon K."/>
            <person name="Cuomo C."/>
            <person name="Jaffe D."/>
            <person name="Butler J."/>
            <person name="Alvarez P."/>
            <person name="Gnerre S."/>
            <person name="Grabherr M."/>
            <person name="Mauceli E."/>
            <person name="Brockman W."/>
            <person name="Young S."/>
            <person name="LaButti K."/>
            <person name="Sykes S."/>
            <person name="DeCaprio D."/>
            <person name="Crawford M."/>
            <person name="Koehrsen M."/>
            <person name="Engels R."/>
            <person name="Montgomery P."/>
            <person name="Pearson M."/>
            <person name="Howarth C."/>
            <person name="Larson L."/>
            <person name="White J."/>
            <person name="Zeng Q."/>
            <person name="Kodira C."/>
            <person name="Yandava C."/>
            <person name="Alvarado L."/>
            <person name="O'Leary S."/>
            <person name="Szabo L."/>
            <person name="Dean R."/>
            <person name="Schein J."/>
        </authorList>
    </citation>
    <scope>NUCLEOTIDE SEQUENCE</scope>
    <source>
        <strain>CRL 75-36-700-3</strain>
    </source>
</reference>
<organism evidence="1 2">
    <name type="scientific">Puccinia graminis f. sp. tritici (strain CRL 75-36-700-3 / race SCCL)</name>
    <name type="common">Black stem rust fungus</name>
    <dbReference type="NCBI Taxonomy" id="418459"/>
    <lineage>
        <taxon>Eukaryota</taxon>
        <taxon>Fungi</taxon>
        <taxon>Dikarya</taxon>
        <taxon>Basidiomycota</taxon>
        <taxon>Pucciniomycotina</taxon>
        <taxon>Pucciniomycetes</taxon>
        <taxon>Pucciniales</taxon>
        <taxon>Pucciniaceae</taxon>
        <taxon>Puccinia</taxon>
    </lineage>
</organism>
<gene>
    <name evidence="1" type="ORF">PGTG_12834</name>
</gene>
<dbReference type="EMBL" id="DS178305">
    <property type="protein sequence ID" value="EFP87250.1"/>
    <property type="molecule type" value="Genomic_DNA"/>
</dbReference>
<sequence length="196" mass="21684">MIHEDHKCLDSPTQFGIISIYNLNLKLLKRNTGVACDPPCIQSRYRVLKFEDWIGIKAENCKKVTRMVTPVGHLFQVWVAKCGIATQFSDPVEMLLGGFQALASFGAQGQLRIGVSACCGGAKKEWGHQEVEAGFGAVGPEAEVAVGYLFDWRLEKNISWQIEVTSGVRESESKGQCGKFGMEWARQLEEEELGGE</sequence>
<dbReference type="AlphaFoldDB" id="E3KSG4"/>
<dbReference type="GeneID" id="10537649"/>
<dbReference type="VEuPathDB" id="FungiDB:PGTG_12834"/>
<accession>E3KSG4</accession>
<dbReference type="KEGG" id="pgr:PGTG_12834"/>
<dbReference type="Proteomes" id="UP000008783">
    <property type="component" value="Unassembled WGS sequence"/>
</dbReference>
<dbReference type="HOGENOM" id="CLU_1390853_0_0_1"/>
<evidence type="ECO:0000313" key="2">
    <source>
        <dbReference type="Proteomes" id="UP000008783"/>
    </source>
</evidence>
<keyword evidence="2" id="KW-1185">Reference proteome</keyword>
<evidence type="ECO:0000313" key="1">
    <source>
        <dbReference type="EMBL" id="EFP87250.1"/>
    </source>
</evidence>
<reference evidence="2" key="2">
    <citation type="journal article" date="2011" name="Proc. Natl. Acad. Sci. U.S.A.">
        <title>Obligate biotrophy features unraveled by the genomic analysis of rust fungi.</title>
        <authorList>
            <person name="Duplessis S."/>
            <person name="Cuomo C.A."/>
            <person name="Lin Y.-C."/>
            <person name="Aerts A."/>
            <person name="Tisserant E."/>
            <person name="Veneault-Fourrey C."/>
            <person name="Joly D.L."/>
            <person name="Hacquard S."/>
            <person name="Amselem J."/>
            <person name="Cantarel B.L."/>
            <person name="Chiu R."/>
            <person name="Coutinho P.M."/>
            <person name="Feau N."/>
            <person name="Field M."/>
            <person name="Frey P."/>
            <person name="Gelhaye E."/>
            <person name="Goldberg J."/>
            <person name="Grabherr M.G."/>
            <person name="Kodira C.D."/>
            <person name="Kohler A."/>
            <person name="Kuees U."/>
            <person name="Lindquist E.A."/>
            <person name="Lucas S.M."/>
            <person name="Mago R."/>
            <person name="Mauceli E."/>
            <person name="Morin E."/>
            <person name="Murat C."/>
            <person name="Pangilinan J.L."/>
            <person name="Park R."/>
            <person name="Pearson M."/>
            <person name="Quesneville H."/>
            <person name="Rouhier N."/>
            <person name="Sakthikumar S."/>
            <person name="Salamov A.A."/>
            <person name="Schmutz J."/>
            <person name="Selles B."/>
            <person name="Shapiro H."/>
            <person name="Tanguay P."/>
            <person name="Tuskan G.A."/>
            <person name="Henrissat B."/>
            <person name="Van de Peer Y."/>
            <person name="Rouze P."/>
            <person name="Ellis J.G."/>
            <person name="Dodds P.N."/>
            <person name="Schein J.E."/>
            <person name="Zhong S."/>
            <person name="Hamelin R.C."/>
            <person name="Grigoriev I.V."/>
            <person name="Szabo L.J."/>
            <person name="Martin F."/>
        </authorList>
    </citation>
    <scope>NUCLEOTIDE SEQUENCE [LARGE SCALE GENOMIC DNA]</scope>
    <source>
        <strain evidence="2">CRL 75-36-700-3 / race SCCL</strain>
    </source>
</reference>